<dbReference type="HOGENOM" id="CLU_1213692_0_0_4"/>
<sequence length="228" mass="25352">MSILQAWQQVVHHGRHMLTPEQVTLLTSAGMQEAAAAADDSSTAKAAFMLETLRGVSLDPLHGTAVEHFVIDGPDSWAFCLQFDRLSHFVLSFSVPKKEEIGAQLVTQVLLNLNSRKFKAAAALRRLERSRRLQRLHDQMQERGNAARRAYLSAHLRGGETRAEAQAVYDGADALHEQETAARRAQLDRRRRSLTHAASPALADRGYTQWVADVLCRVLPLQRALEAA</sequence>
<proteinExistence type="predicted"/>
<keyword evidence="2" id="KW-1185">Reference proteome</keyword>
<protein>
    <submittedName>
        <fullName evidence="1">Uncharacterized protein</fullName>
    </submittedName>
</protein>
<dbReference type="RefSeq" id="WP_011831668.1">
    <property type="nucleotide sequence ID" value="NC_008826.1"/>
</dbReference>
<name>A2SNE1_METPP</name>
<reference evidence="1 2" key="1">
    <citation type="journal article" date="2007" name="J. Bacteriol.">
        <title>Whole-genome analysis of the methyl tert-butyl ether-degrading beta-proteobacterium Methylibium petroleiphilum PM1.</title>
        <authorList>
            <person name="Kane S.R."/>
            <person name="Chakicherla A.Y."/>
            <person name="Chain P.S.G."/>
            <person name="Schmidt R."/>
            <person name="Shin M.W."/>
            <person name="Legler T.C."/>
            <person name="Scow K.M."/>
            <person name="Larimer F.W."/>
            <person name="Lucas S.M."/>
            <person name="Richardson P.M."/>
            <person name="Hristova K.R."/>
        </authorList>
    </citation>
    <scope>NUCLEOTIDE SEQUENCE [LARGE SCALE GENOMIC DNA]</scope>
    <source>
        <strain evidence="2">ATCC BAA-1232 / LMG 22953 / PM1</strain>
        <plasmid evidence="1 2">RPME01</plasmid>
    </source>
</reference>
<dbReference type="AlphaFoldDB" id="A2SNE1"/>
<dbReference type="Proteomes" id="UP000000366">
    <property type="component" value="Plasmid RPME01"/>
</dbReference>
<dbReference type="KEGG" id="mpt:Mpe_B0305"/>
<gene>
    <name evidence="1" type="ordered locus">Mpe_B0305</name>
</gene>
<evidence type="ECO:0000313" key="1">
    <source>
        <dbReference type="EMBL" id="ABM97080.1"/>
    </source>
</evidence>
<evidence type="ECO:0000313" key="2">
    <source>
        <dbReference type="Proteomes" id="UP000000366"/>
    </source>
</evidence>
<organism evidence="1 2">
    <name type="scientific">Methylibium petroleiphilum (strain ATCC BAA-1232 / LMG 22953 / PM1)</name>
    <dbReference type="NCBI Taxonomy" id="420662"/>
    <lineage>
        <taxon>Bacteria</taxon>
        <taxon>Pseudomonadati</taxon>
        <taxon>Pseudomonadota</taxon>
        <taxon>Betaproteobacteria</taxon>
        <taxon>Burkholderiales</taxon>
        <taxon>Sphaerotilaceae</taxon>
        <taxon>Methylibium</taxon>
    </lineage>
</organism>
<dbReference type="EMBL" id="CP000556">
    <property type="protein sequence ID" value="ABM97080.1"/>
    <property type="molecule type" value="Genomic_DNA"/>
</dbReference>
<keyword evidence="1" id="KW-0614">Plasmid</keyword>
<geneLocation type="plasmid" evidence="1 2">
    <name>RPME01</name>
</geneLocation>
<accession>A2SNE1</accession>